<feature type="coiled-coil region" evidence="3">
    <location>
        <begin position="26"/>
        <end position="68"/>
    </location>
</feature>
<sequence length="402" mass="46447">MESAIAGRRRTTARHSAEDQALDQIAKEAEARLAARRQARAEAREIRMRELERQQKEAEENADRVYDMCSTDVNRSMRVTPDSVRASRLLTNSNNFQSSRRSSEDSLEDAGLSRDLRLELKEFEEKFRKAMIANAQLDNEKSSYAYQVDLLKDKLEELEETVAQLRRELREKNRESDQLKRLSQRLKDELEVCHAQLEERDTLIQENGLVIVEDEGSENEDNEIENGPRPRRRVLVSTEAAELLQNAGQGSLDVRLRKFASEKKELQDEIRHLGLELEETRNRIRSERSPGSVLGCLSDSEDVQREANKLLADYKFKLQKAEQDMSTLQATVARLESQVIRYKSAAEASEKAEDELKVEKRKLQREVRETQGRVEELETANSHLQRRLDKLKNAKSTLLKEL</sequence>
<dbReference type="RefSeq" id="XP_017880064.1">
    <property type="nucleotide sequence ID" value="XM_018024575.2"/>
</dbReference>
<dbReference type="Gene3D" id="1.20.5.4090">
    <property type="match status" value="1"/>
</dbReference>
<dbReference type="RefSeq" id="XP_017880063.1">
    <property type="nucleotide sequence ID" value="XM_018024574.2"/>
</dbReference>
<dbReference type="GO" id="GO:0006355">
    <property type="term" value="P:regulation of DNA-templated transcription"/>
    <property type="evidence" value="ECO:0007669"/>
    <property type="project" value="InterPro"/>
</dbReference>
<accession>A0AAJ7N6J6</accession>
<dbReference type="Pfam" id="PF09738">
    <property type="entry name" value="LRRFIP"/>
    <property type="match status" value="1"/>
</dbReference>
<proteinExistence type="inferred from homology"/>
<keyword evidence="2 3" id="KW-0175">Coiled coil</keyword>
<dbReference type="Proteomes" id="UP000694925">
    <property type="component" value="Unplaced"/>
</dbReference>
<feature type="coiled-coil region" evidence="3">
    <location>
        <begin position="256"/>
        <end position="401"/>
    </location>
</feature>
<evidence type="ECO:0000256" key="4">
    <source>
        <dbReference type="SAM" id="MobiDB-lite"/>
    </source>
</evidence>
<dbReference type="KEGG" id="ccal:108624952"/>
<organism evidence="5 6">
    <name type="scientific">Ceratina calcarata</name>
    <dbReference type="NCBI Taxonomy" id="156304"/>
    <lineage>
        <taxon>Eukaryota</taxon>
        <taxon>Metazoa</taxon>
        <taxon>Ecdysozoa</taxon>
        <taxon>Arthropoda</taxon>
        <taxon>Hexapoda</taxon>
        <taxon>Insecta</taxon>
        <taxon>Pterygota</taxon>
        <taxon>Neoptera</taxon>
        <taxon>Endopterygota</taxon>
        <taxon>Hymenoptera</taxon>
        <taxon>Apocrita</taxon>
        <taxon>Aculeata</taxon>
        <taxon>Apoidea</taxon>
        <taxon>Anthophila</taxon>
        <taxon>Apidae</taxon>
        <taxon>Ceratina</taxon>
        <taxon>Zadontomerus</taxon>
    </lineage>
</organism>
<evidence type="ECO:0000256" key="2">
    <source>
        <dbReference type="ARBA" id="ARBA00023054"/>
    </source>
</evidence>
<dbReference type="PANTHER" id="PTHR19212">
    <property type="entry name" value="LEUCINE RICH REPEAT IN FLII INTERACTING PROTEIN"/>
    <property type="match status" value="1"/>
</dbReference>
<evidence type="ECO:0000256" key="1">
    <source>
        <dbReference type="ARBA" id="ARBA00008275"/>
    </source>
</evidence>
<evidence type="ECO:0000313" key="8">
    <source>
        <dbReference type="RefSeq" id="XP_017880065.1"/>
    </source>
</evidence>
<reference evidence="6 7" key="1">
    <citation type="submission" date="2025-04" db="UniProtKB">
        <authorList>
            <consortium name="RefSeq"/>
        </authorList>
    </citation>
    <scope>IDENTIFICATION</scope>
    <source>
        <tissue evidence="6 7">Whole body</tissue>
    </source>
</reference>
<dbReference type="RefSeq" id="XP_017880066.1">
    <property type="nucleotide sequence ID" value="XM_018024577.2"/>
</dbReference>
<name>A0AAJ7N6J6_9HYME</name>
<dbReference type="AlphaFoldDB" id="A0AAJ7N6J6"/>
<evidence type="ECO:0000313" key="7">
    <source>
        <dbReference type="RefSeq" id="XP_017880064.1"/>
    </source>
</evidence>
<feature type="region of interest" description="Disordered" evidence="4">
    <location>
        <begin position="1"/>
        <end position="21"/>
    </location>
</feature>
<evidence type="ECO:0000313" key="9">
    <source>
        <dbReference type="RefSeq" id="XP_017880066.1"/>
    </source>
</evidence>
<dbReference type="InterPro" id="IPR019139">
    <property type="entry name" value="LRRFIP1/2"/>
</dbReference>
<keyword evidence="5" id="KW-1185">Reference proteome</keyword>
<protein>
    <submittedName>
        <fullName evidence="6 7">Leucine-rich repeat flightless-interacting protein 2 isoform X1</fullName>
    </submittedName>
</protein>
<comment type="similarity">
    <text evidence="1">Belongs to the LRRFIP family.</text>
</comment>
<evidence type="ECO:0000313" key="6">
    <source>
        <dbReference type="RefSeq" id="XP_017880063.1"/>
    </source>
</evidence>
<dbReference type="PANTHER" id="PTHR19212:SF0">
    <property type="entry name" value="LD07988P"/>
    <property type="match status" value="1"/>
</dbReference>
<feature type="coiled-coil region" evidence="3">
    <location>
        <begin position="120"/>
        <end position="192"/>
    </location>
</feature>
<dbReference type="RefSeq" id="XP_017880065.1">
    <property type="nucleotide sequence ID" value="XM_018024576.2"/>
</dbReference>
<gene>
    <name evidence="6 7 8 9" type="primary">LOC108624952</name>
</gene>
<evidence type="ECO:0000313" key="5">
    <source>
        <dbReference type="Proteomes" id="UP000694925"/>
    </source>
</evidence>
<evidence type="ECO:0000256" key="3">
    <source>
        <dbReference type="SAM" id="Coils"/>
    </source>
</evidence>
<dbReference type="GeneID" id="108624952"/>